<feature type="compositionally biased region" description="Basic and acidic residues" evidence="1">
    <location>
        <begin position="73"/>
        <end position="87"/>
    </location>
</feature>
<accession>A0A6A6UCP3</accession>
<sequence>MGHVFRKDREMGKAYEHAMAIRAPPKPLHVPLVKAHPFPLQTSPLVSPGLFFYSCPPAPMLKHIPSPMLHGLSAHERNTSDRFRESRSVPSQQLDDILG</sequence>
<feature type="compositionally biased region" description="Polar residues" evidence="1">
    <location>
        <begin position="88"/>
        <end position="99"/>
    </location>
</feature>
<evidence type="ECO:0000256" key="1">
    <source>
        <dbReference type="SAM" id="MobiDB-lite"/>
    </source>
</evidence>
<reference evidence="2" key="1">
    <citation type="journal article" date="2020" name="Stud. Mycol.">
        <title>101 Dothideomycetes genomes: a test case for predicting lifestyles and emergence of pathogens.</title>
        <authorList>
            <person name="Haridas S."/>
            <person name="Albert R."/>
            <person name="Binder M."/>
            <person name="Bloem J."/>
            <person name="Labutti K."/>
            <person name="Salamov A."/>
            <person name="Andreopoulos B."/>
            <person name="Baker S."/>
            <person name="Barry K."/>
            <person name="Bills G."/>
            <person name="Bluhm B."/>
            <person name="Cannon C."/>
            <person name="Castanera R."/>
            <person name="Culley D."/>
            <person name="Daum C."/>
            <person name="Ezra D."/>
            <person name="Gonzalez J."/>
            <person name="Henrissat B."/>
            <person name="Kuo A."/>
            <person name="Liang C."/>
            <person name="Lipzen A."/>
            <person name="Lutzoni F."/>
            <person name="Magnuson J."/>
            <person name="Mondo S."/>
            <person name="Nolan M."/>
            <person name="Ohm R."/>
            <person name="Pangilinan J."/>
            <person name="Park H.-J."/>
            <person name="Ramirez L."/>
            <person name="Alfaro M."/>
            <person name="Sun H."/>
            <person name="Tritt A."/>
            <person name="Yoshinaga Y."/>
            <person name="Zwiers L.-H."/>
            <person name="Turgeon B."/>
            <person name="Goodwin S."/>
            <person name="Spatafora J."/>
            <person name="Crous P."/>
            <person name="Grigoriev I."/>
        </authorList>
    </citation>
    <scope>NUCLEOTIDE SEQUENCE</scope>
    <source>
        <strain evidence="2">CBS 115976</strain>
    </source>
</reference>
<evidence type="ECO:0000313" key="2">
    <source>
        <dbReference type="EMBL" id="KAF2669217.1"/>
    </source>
</evidence>
<protein>
    <submittedName>
        <fullName evidence="2">Uncharacterized protein</fullName>
    </submittedName>
</protein>
<proteinExistence type="predicted"/>
<name>A0A6A6UCP3_9PEZI</name>
<gene>
    <name evidence="2" type="ORF">BT63DRAFT_455197</name>
</gene>
<organism evidence="2 3">
    <name type="scientific">Microthyrium microscopicum</name>
    <dbReference type="NCBI Taxonomy" id="703497"/>
    <lineage>
        <taxon>Eukaryota</taxon>
        <taxon>Fungi</taxon>
        <taxon>Dikarya</taxon>
        <taxon>Ascomycota</taxon>
        <taxon>Pezizomycotina</taxon>
        <taxon>Dothideomycetes</taxon>
        <taxon>Dothideomycetes incertae sedis</taxon>
        <taxon>Microthyriales</taxon>
        <taxon>Microthyriaceae</taxon>
        <taxon>Microthyrium</taxon>
    </lineage>
</organism>
<feature type="region of interest" description="Disordered" evidence="1">
    <location>
        <begin position="71"/>
        <end position="99"/>
    </location>
</feature>
<evidence type="ECO:0000313" key="3">
    <source>
        <dbReference type="Proteomes" id="UP000799302"/>
    </source>
</evidence>
<dbReference type="AlphaFoldDB" id="A0A6A6UCP3"/>
<dbReference type="Proteomes" id="UP000799302">
    <property type="component" value="Unassembled WGS sequence"/>
</dbReference>
<keyword evidence="3" id="KW-1185">Reference proteome</keyword>
<dbReference type="EMBL" id="MU004235">
    <property type="protein sequence ID" value="KAF2669217.1"/>
    <property type="molecule type" value="Genomic_DNA"/>
</dbReference>